<gene>
    <name evidence="2" type="ORF">NIES21_07330</name>
</gene>
<keyword evidence="3" id="KW-1185">Reference proteome</keyword>
<evidence type="ECO:0000313" key="2">
    <source>
        <dbReference type="EMBL" id="BAY14947.1"/>
    </source>
</evidence>
<keyword evidence="1" id="KW-0472">Membrane</keyword>
<dbReference type="AlphaFoldDB" id="A0A1Z4GBU4"/>
<keyword evidence="1" id="KW-1133">Transmembrane helix</keyword>
<keyword evidence="1" id="KW-0812">Transmembrane</keyword>
<reference evidence="2 3" key="1">
    <citation type="submission" date="2017-06" db="EMBL/GenBank/DDBJ databases">
        <title>Genome sequencing of cyanobaciteial culture collection at National Institute for Environmental Studies (NIES).</title>
        <authorList>
            <person name="Hirose Y."/>
            <person name="Shimura Y."/>
            <person name="Fujisawa T."/>
            <person name="Nakamura Y."/>
            <person name="Kawachi M."/>
        </authorList>
    </citation>
    <scope>NUCLEOTIDE SEQUENCE [LARGE SCALE GENOMIC DNA]</scope>
    <source>
        <strain evidence="2 3">NIES-21</strain>
    </source>
</reference>
<dbReference type="OrthoDB" id="473580at2"/>
<evidence type="ECO:0000313" key="3">
    <source>
        <dbReference type="Proteomes" id="UP000218287"/>
    </source>
</evidence>
<accession>A0A1Z4GBU4</accession>
<protein>
    <submittedName>
        <fullName evidence="2">Uncharacterized protein</fullName>
    </submittedName>
</protein>
<evidence type="ECO:0000256" key="1">
    <source>
        <dbReference type="SAM" id="Phobius"/>
    </source>
</evidence>
<dbReference type="Proteomes" id="UP000218287">
    <property type="component" value="Chromosome"/>
</dbReference>
<organism evidence="2 3">
    <name type="scientific">Anabaenopsis circularis NIES-21</name>
    <dbReference type="NCBI Taxonomy" id="1085406"/>
    <lineage>
        <taxon>Bacteria</taxon>
        <taxon>Bacillati</taxon>
        <taxon>Cyanobacteriota</taxon>
        <taxon>Cyanophyceae</taxon>
        <taxon>Nostocales</taxon>
        <taxon>Nodulariaceae</taxon>
        <taxon>Anabaenopsis</taxon>
    </lineage>
</organism>
<feature type="transmembrane region" description="Helical" evidence="1">
    <location>
        <begin position="37"/>
        <end position="61"/>
    </location>
</feature>
<proteinExistence type="predicted"/>
<name>A0A1Z4GBU4_9CYAN</name>
<sequence length="470" mass="52741">MAHPSRRLSLKFFRRNQTSTDIVEKTPQQVSLLTSTIAVTVLFSSAGLILVFAWISWLFIFNPDKIVWLNKFLPEWAQIPFGYSEHPHTLPEIQASLQAQKQTSGATLALDKNENAFLLPIFQQRTDCQSNCQELAALRVYQLATDSEFQSKREKYYRLATQLSVTGIEKSLIEGTAESDDTNTLLPLNTIKGFDDETPASGAWFNLQGQYKKGTTAIAYGQILYYNPERSNLIQLLSWKNSNGQLPKWQQVTGNDTKELILDQTVGLEPQLRVYQVKPTKLYLNPIELDKISLKPPAIKDTAYQNAISIARSGLWTPALESLKSIQQQGKIALPATAQAQIDLIRLHAQFTKAQAEKTWASPSEQVLSDLIDGRWSQALKVFKASPQNAQEISILLKAEKGKLWNRVAATLEVNPQQTEVLAWGALILAVQQGNESANSWLEKQPKITKDTIAEIQDLLKRLNHESAKS</sequence>
<dbReference type="EMBL" id="AP018174">
    <property type="protein sequence ID" value="BAY14947.1"/>
    <property type="molecule type" value="Genomic_DNA"/>
</dbReference>